<protein>
    <submittedName>
        <fullName evidence="1">Uncharacterized protein</fullName>
    </submittedName>
</protein>
<reference evidence="1 2" key="1">
    <citation type="journal article" date="2022" name="Plant J.">
        <title>Chromosome-level genome of Camellia lanceoleosa provides a valuable resource for understanding genome evolution and self-incompatibility.</title>
        <authorList>
            <person name="Gong W."/>
            <person name="Xiao S."/>
            <person name="Wang L."/>
            <person name="Liao Z."/>
            <person name="Chang Y."/>
            <person name="Mo W."/>
            <person name="Hu G."/>
            <person name="Li W."/>
            <person name="Zhao G."/>
            <person name="Zhu H."/>
            <person name="Hu X."/>
            <person name="Ji K."/>
            <person name="Xiang X."/>
            <person name="Song Q."/>
            <person name="Yuan D."/>
            <person name="Jin S."/>
            <person name="Zhang L."/>
        </authorList>
    </citation>
    <scope>NUCLEOTIDE SEQUENCE [LARGE SCALE GENOMIC DNA]</scope>
    <source>
        <strain evidence="1">SQ_2022a</strain>
    </source>
</reference>
<proteinExistence type="predicted"/>
<dbReference type="EMBL" id="CM045764">
    <property type="protein sequence ID" value="KAI8006400.1"/>
    <property type="molecule type" value="Genomic_DNA"/>
</dbReference>
<organism evidence="1 2">
    <name type="scientific">Camellia lanceoleosa</name>
    <dbReference type="NCBI Taxonomy" id="1840588"/>
    <lineage>
        <taxon>Eukaryota</taxon>
        <taxon>Viridiplantae</taxon>
        <taxon>Streptophyta</taxon>
        <taxon>Embryophyta</taxon>
        <taxon>Tracheophyta</taxon>
        <taxon>Spermatophyta</taxon>
        <taxon>Magnoliopsida</taxon>
        <taxon>eudicotyledons</taxon>
        <taxon>Gunneridae</taxon>
        <taxon>Pentapetalae</taxon>
        <taxon>asterids</taxon>
        <taxon>Ericales</taxon>
        <taxon>Theaceae</taxon>
        <taxon>Camellia</taxon>
    </lineage>
</organism>
<sequence length="230" mass="25671">MEDHMEQLNESGIEFQVCLVQVSHECPYKGLLGDIVGYNGIQLALLTSEIEQEHVVEVEKIGVHLLYEEADEEALIIYRPEDNLGVGVFHGDLDRSGVEVASASATMSKRERDDLNDNDYDAVAAGSSGSGGFDDQEEDHFNIKRTAIFGNRVPWSRSFRYEEARPFLNVKFIAGEQWIIIDGSWMKDMLLAERAWVALDEFDRQTTMHTAAFFALSASTAEAKACLDAA</sequence>
<keyword evidence="2" id="KW-1185">Reference proteome</keyword>
<comment type="caution">
    <text evidence="1">The sequence shown here is derived from an EMBL/GenBank/DDBJ whole genome shotgun (WGS) entry which is preliminary data.</text>
</comment>
<name>A0ACC0GZU5_9ERIC</name>
<accession>A0ACC0GZU5</accession>
<evidence type="ECO:0000313" key="2">
    <source>
        <dbReference type="Proteomes" id="UP001060215"/>
    </source>
</evidence>
<gene>
    <name evidence="1" type="ORF">LOK49_LG07G03500</name>
</gene>
<dbReference type="Proteomes" id="UP001060215">
    <property type="component" value="Chromosome 7"/>
</dbReference>
<evidence type="ECO:0000313" key="1">
    <source>
        <dbReference type="EMBL" id="KAI8006400.1"/>
    </source>
</evidence>